<comment type="caution">
    <text evidence="2">The sequence shown here is derived from an EMBL/GenBank/DDBJ whole genome shotgun (WGS) entry which is preliminary data.</text>
</comment>
<reference evidence="2 3" key="1">
    <citation type="submission" date="2015-06" db="EMBL/GenBank/DDBJ databases">
        <title>Expansion of signal transduction pathways in fungi by whole-genome duplication.</title>
        <authorList>
            <consortium name="DOE Joint Genome Institute"/>
            <person name="Corrochano L.M."/>
            <person name="Kuo A."/>
            <person name="Marcet-Houben M."/>
            <person name="Polaino S."/>
            <person name="Salamov A."/>
            <person name="Villalobos J.M."/>
            <person name="Alvarez M.I."/>
            <person name="Avalos J."/>
            <person name="Benito E.P."/>
            <person name="Benoit I."/>
            <person name="Burger G."/>
            <person name="Camino L.P."/>
            <person name="Canovas D."/>
            <person name="Cerda-Olmedo E."/>
            <person name="Cheng J.-F."/>
            <person name="Dominguez A."/>
            <person name="Elias M."/>
            <person name="Eslava A.P."/>
            <person name="Glaser F."/>
            <person name="Grimwood J."/>
            <person name="Gutierrez G."/>
            <person name="Heitman J."/>
            <person name="Henrissat B."/>
            <person name="Iturriaga E.A."/>
            <person name="Lang B.F."/>
            <person name="Lavin J.L."/>
            <person name="Lee S."/>
            <person name="Li W."/>
            <person name="Lindquist E."/>
            <person name="Lopez-Garcia S."/>
            <person name="Luque E.M."/>
            <person name="Marcos A.T."/>
            <person name="Martin J."/>
            <person name="Mccluskey K."/>
            <person name="Medina H.R."/>
            <person name="Miralles-Duran A."/>
            <person name="Miyazaki A."/>
            <person name="Munoz-Torres E."/>
            <person name="Oguiza J.A."/>
            <person name="Ohm R."/>
            <person name="Olmedo M."/>
            <person name="Orejas M."/>
            <person name="Ortiz-Castellanos L."/>
            <person name="Pisabarro A.G."/>
            <person name="Rodriguez-Romero J."/>
            <person name="Ruiz-Herrera J."/>
            <person name="Ruiz-Vazquez R."/>
            <person name="Sanz C."/>
            <person name="Schackwitz W."/>
            <person name="Schmutz J."/>
            <person name="Shahriari M."/>
            <person name="Shelest E."/>
            <person name="Silva-Franco F."/>
            <person name="Soanes D."/>
            <person name="Syed K."/>
            <person name="Tagua V.G."/>
            <person name="Talbot N.J."/>
            <person name="Thon M."/>
            <person name="De Vries R.P."/>
            <person name="Wiebenga A."/>
            <person name="Yadav J.S."/>
            <person name="Braun E.L."/>
            <person name="Baker S."/>
            <person name="Garre V."/>
            <person name="Horwitz B."/>
            <person name="Torres-Martinez S."/>
            <person name="Idnurm A."/>
            <person name="Herrera-Estrella A."/>
            <person name="Gabaldon T."/>
            <person name="Grigoriev I.V."/>
        </authorList>
    </citation>
    <scope>NUCLEOTIDE SEQUENCE [LARGE SCALE GENOMIC DNA]</scope>
    <source>
        <strain evidence="2 3">CBS 277.49</strain>
    </source>
</reference>
<keyword evidence="3" id="KW-1185">Reference proteome</keyword>
<feature type="region of interest" description="Disordered" evidence="1">
    <location>
        <begin position="1"/>
        <end position="118"/>
    </location>
</feature>
<evidence type="ECO:0000313" key="2">
    <source>
        <dbReference type="EMBL" id="OAC98189.1"/>
    </source>
</evidence>
<dbReference type="AlphaFoldDB" id="A0A162Q1Y8"/>
<dbReference type="Proteomes" id="UP000077051">
    <property type="component" value="Unassembled WGS sequence"/>
</dbReference>
<feature type="compositionally biased region" description="Basic and acidic residues" evidence="1">
    <location>
        <begin position="60"/>
        <end position="72"/>
    </location>
</feature>
<sequence>MAMHRVTSESDGDTAYREKQDAFSDLDGDVDSEREENGEPATDTGTITIFSFKKHSKRKAAQEGESSNHDLRTTAGPSNAARKVQINETLKEIEEQEKNEDKSDDQEMENDDESEDRG</sequence>
<feature type="compositionally biased region" description="Acidic residues" evidence="1">
    <location>
        <begin position="94"/>
        <end position="118"/>
    </location>
</feature>
<dbReference type="EMBL" id="AMYB01000011">
    <property type="protein sequence ID" value="OAC98189.1"/>
    <property type="molecule type" value="Genomic_DNA"/>
</dbReference>
<proteinExistence type="predicted"/>
<name>A0A162Q1Y8_MUCCL</name>
<organism evidence="2 3">
    <name type="scientific">Mucor lusitanicus CBS 277.49</name>
    <dbReference type="NCBI Taxonomy" id="747725"/>
    <lineage>
        <taxon>Eukaryota</taxon>
        <taxon>Fungi</taxon>
        <taxon>Fungi incertae sedis</taxon>
        <taxon>Mucoromycota</taxon>
        <taxon>Mucoromycotina</taxon>
        <taxon>Mucoromycetes</taxon>
        <taxon>Mucorales</taxon>
        <taxon>Mucorineae</taxon>
        <taxon>Mucoraceae</taxon>
        <taxon>Mucor</taxon>
    </lineage>
</organism>
<gene>
    <name evidence="2" type="ORF">MUCCIDRAFT_115710</name>
</gene>
<protein>
    <submittedName>
        <fullName evidence="2">Uncharacterized protein</fullName>
    </submittedName>
</protein>
<evidence type="ECO:0000313" key="3">
    <source>
        <dbReference type="Proteomes" id="UP000077051"/>
    </source>
</evidence>
<feature type="compositionally biased region" description="Acidic residues" evidence="1">
    <location>
        <begin position="24"/>
        <end position="38"/>
    </location>
</feature>
<dbReference type="VEuPathDB" id="FungiDB:MUCCIDRAFT_115710"/>
<accession>A0A162Q1Y8</accession>
<evidence type="ECO:0000256" key="1">
    <source>
        <dbReference type="SAM" id="MobiDB-lite"/>
    </source>
</evidence>